<sequence length="100" mass="10878">MSFADLLAEDRRLVILRALAEDHDFSLNDGTLKRVLAHFGHGVSRSMVRGDLQWLADQRLLRLERIGGGGGELWVATLTEDGADVARGRPHPGVARPAPG</sequence>
<accession>A0A8J3EDI8</accession>
<evidence type="ECO:0000313" key="1">
    <source>
        <dbReference type="EMBL" id="GGG30886.1"/>
    </source>
</evidence>
<comment type="caution">
    <text evidence="1">The sequence shown here is derived from an EMBL/GenBank/DDBJ whole genome shotgun (WGS) entry which is preliminary data.</text>
</comment>
<organism evidence="1 2">
    <name type="scientific">Caldovatus sediminis</name>
    <dbReference type="NCBI Taxonomy" id="2041189"/>
    <lineage>
        <taxon>Bacteria</taxon>
        <taxon>Pseudomonadati</taxon>
        <taxon>Pseudomonadota</taxon>
        <taxon>Alphaproteobacteria</taxon>
        <taxon>Acetobacterales</taxon>
        <taxon>Roseomonadaceae</taxon>
        <taxon>Caldovatus</taxon>
    </lineage>
</organism>
<keyword evidence="2" id="KW-1185">Reference proteome</keyword>
<dbReference type="SUPFAM" id="SSF46785">
    <property type="entry name" value="Winged helix' DNA-binding domain"/>
    <property type="match status" value="1"/>
</dbReference>
<dbReference type="EMBL" id="BMKS01000004">
    <property type="protein sequence ID" value="GGG30886.1"/>
    <property type="molecule type" value="Genomic_DNA"/>
</dbReference>
<name>A0A8J3EDI8_9PROT</name>
<evidence type="ECO:0008006" key="3">
    <source>
        <dbReference type="Google" id="ProtNLM"/>
    </source>
</evidence>
<dbReference type="AlphaFoldDB" id="A0A8J3EDI8"/>
<dbReference type="Proteomes" id="UP000597507">
    <property type="component" value="Unassembled WGS sequence"/>
</dbReference>
<evidence type="ECO:0000313" key="2">
    <source>
        <dbReference type="Proteomes" id="UP000597507"/>
    </source>
</evidence>
<proteinExistence type="predicted"/>
<dbReference type="InterPro" id="IPR036390">
    <property type="entry name" value="WH_DNA-bd_sf"/>
</dbReference>
<dbReference type="RefSeq" id="WP_188899719.1">
    <property type="nucleotide sequence ID" value="NZ_BMKS01000004.1"/>
</dbReference>
<protein>
    <recommendedName>
        <fullName evidence="3">ArsR family transcriptional regulator</fullName>
    </recommendedName>
</protein>
<gene>
    <name evidence="1" type="primary">gp26</name>
    <name evidence="1" type="ORF">GCM10010964_18520</name>
</gene>
<reference evidence="1 2" key="1">
    <citation type="journal article" date="2014" name="Int. J. Syst. Evol. Microbiol.">
        <title>Complete genome sequence of Corynebacterium casei LMG S-19264T (=DSM 44701T), isolated from a smear-ripened cheese.</title>
        <authorList>
            <consortium name="US DOE Joint Genome Institute (JGI-PGF)"/>
            <person name="Walter F."/>
            <person name="Albersmeier A."/>
            <person name="Kalinowski J."/>
            <person name="Ruckert C."/>
        </authorList>
    </citation>
    <scope>NUCLEOTIDE SEQUENCE [LARGE SCALE GENOMIC DNA]</scope>
    <source>
        <strain evidence="1 2">CGMCC 1.16330</strain>
    </source>
</reference>